<sequence length="210" mass="24079">MSLRTRQKKDRSNRILEVARTRFQNEGYGSVTIESIAAEAEVSAVTVYNYYESKANLLLALVKESDVRLISQLEDLADNLPEDIQRAVAEFGRIMRKHAMTYLTKSTWREVLAASILEGGKQFGTTYRSLDQALIELMARIVQTYQGRGTLARNLEADMLANTLFQMQNIRFFLFISDENQSEEEANLQFHRDVAVIFADKFKPNLKEVK</sequence>
<dbReference type="PANTHER" id="PTHR30055:SF223">
    <property type="entry name" value="HTH-TYPE TRANSCRIPTIONAL REGULATOR UIDR"/>
    <property type="match status" value="1"/>
</dbReference>
<feature type="DNA-binding region" description="H-T-H motif" evidence="2">
    <location>
        <begin position="32"/>
        <end position="51"/>
    </location>
</feature>
<dbReference type="Pfam" id="PF00440">
    <property type="entry name" value="TetR_N"/>
    <property type="match status" value="1"/>
</dbReference>
<dbReference type="RefSeq" id="WP_263047343.1">
    <property type="nucleotide sequence ID" value="NZ_CP106738.1"/>
</dbReference>
<protein>
    <submittedName>
        <fullName evidence="4">TetR/AcrR family transcriptional regulator</fullName>
    </submittedName>
</protein>
<dbReference type="EMBL" id="CP106738">
    <property type="protein sequence ID" value="UXX82403.1"/>
    <property type="molecule type" value="Genomic_DNA"/>
</dbReference>
<dbReference type="PANTHER" id="PTHR30055">
    <property type="entry name" value="HTH-TYPE TRANSCRIPTIONAL REGULATOR RUTR"/>
    <property type="match status" value="1"/>
</dbReference>
<dbReference type="InterPro" id="IPR050109">
    <property type="entry name" value="HTH-type_TetR-like_transc_reg"/>
</dbReference>
<evidence type="ECO:0000256" key="2">
    <source>
        <dbReference type="PROSITE-ProRule" id="PRU00335"/>
    </source>
</evidence>
<proteinExistence type="predicted"/>
<feature type="domain" description="HTH tetR-type" evidence="3">
    <location>
        <begin position="9"/>
        <end position="69"/>
    </location>
</feature>
<dbReference type="InterPro" id="IPR036271">
    <property type="entry name" value="Tet_transcr_reg_TetR-rel_C_sf"/>
</dbReference>
<accession>A0ABY6D8K3</accession>
<dbReference type="PROSITE" id="PS50977">
    <property type="entry name" value="HTH_TETR_2"/>
    <property type="match status" value="1"/>
</dbReference>
<dbReference type="InterPro" id="IPR009057">
    <property type="entry name" value="Homeodomain-like_sf"/>
</dbReference>
<dbReference type="InterPro" id="IPR001647">
    <property type="entry name" value="HTH_TetR"/>
</dbReference>
<name>A0ABY6D8K3_9RHOB</name>
<keyword evidence="1 2" id="KW-0238">DNA-binding</keyword>
<dbReference type="SUPFAM" id="SSF46689">
    <property type="entry name" value="Homeodomain-like"/>
    <property type="match status" value="1"/>
</dbReference>
<dbReference type="SUPFAM" id="SSF48498">
    <property type="entry name" value="Tetracyclin repressor-like, C-terminal domain"/>
    <property type="match status" value="1"/>
</dbReference>
<organism evidence="4 5">
    <name type="scientific">Roseovarius pelagicus</name>
    <dbReference type="NCBI Taxonomy" id="2980108"/>
    <lineage>
        <taxon>Bacteria</taxon>
        <taxon>Pseudomonadati</taxon>
        <taxon>Pseudomonadota</taxon>
        <taxon>Alphaproteobacteria</taxon>
        <taxon>Rhodobacterales</taxon>
        <taxon>Roseobacteraceae</taxon>
        <taxon>Roseovarius</taxon>
    </lineage>
</organism>
<evidence type="ECO:0000313" key="5">
    <source>
        <dbReference type="Proteomes" id="UP001064087"/>
    </source>
</evidence>
<evidence type="ECO:0000313" key="4">
    <source>
        <dbReference type="EMBL" id="UXX82403.1"/>
    </source>
</evidence>
<dbReference type="Gene3D" id="1.10.357.10">
    <property type="entry name" value="Tetracycline Repressor, domain 2"/>
    <property type="match status" value="1"/>
</dbReference>
<dbReference type="PRINTS" id="PR00455">
    <property type="entry name" value="HTHTETR"/>
</dbReference>
<evidence type="ECO:0000259" key="3">
    <source>
        <dbReference type="PROSITE" id="PS50977"/>
    </source>
</evidence>
<evidence type="ECO:0000256" key="1">
    <source>
        <dbReference type="ARBA" id="ARBA00023125"/>
    </source>
</evidence>
<gene>
    <name evidence="4" type="ORF">N7U68_15040</name>
</gene>
<dbReference type="Proteomes" id="UP001064087">
    <property type="component" value="Chromosome"/>
</dbReference>
<reference evidence="4" key="1">
    <citation type="submission" date="2022-10" db="EMBL/GenBank/DDBJ databases">
        <title>Roseovarius pelagicus sp. nov., isolated from Arctic seawater.</title>
        <authorList>
            <person name="Hong Y.W."/>
            <person name="Hwang C.Y."/>
        </authorList>
    </citation>
    <scope>NUCLEOTIDE SEQUENCE</scope>
    <source>
        <strain evidence="4">HL-MP18</strain>
    </source>
</reference>
<keyword evidence="5" id="KW-1185">Reference proteome</keyword>